<proteinExistence type="predicted"/>
<evidence type="ECO:0000313" key="5">
    <source>
        <dbReference type="Proteomes" id="UP000051298"/>
    </source>
</evidence>
<dbReference type="CDD" id="cd04301">
    <property type="entry name" value="NAT_SF"/>
    <property type="match status" value="1"/>
</dbReference>
<dbReference type="PANTHER" id="PTHR43877">
    <property type="entry name" value="AMINOALKYLPHOSPHONATE N-ACETYLTRANSFERASE-RELATED-RELATED"/>
    <property type="match status" value="1"/>
</dbReference>
<protein>
    <submittedName>
        <fullName evidence="4">Putative N-acetyltransferase YjcF</fullName>
        <ecNumber evidence="4">2.3.1.-</ecNumber>
    </submittedName>
</protein>
<dbReference type="InterPro" id="IPR000182">
    <property type="entry name" value="GNAT_dom"/>
</dbReference>
<dbReference type="EC" id="2.3.1.-" evidence="4"/>
<dbReference type="PROSITE" id="PS51186">
    <property type="entry name" value="GNAT"/>
    <property type="match status" value="1"/>
</dbReference>
<evidence type="ECO:0000313" key="4">
    <source>
        <dbReference type="EMBL" id="CUH61638.1"/>
    </source>
</evidence>
<evidence type="ECO:0000256" key="2">
    <source>
        <dbReference type="ARBA" id="ARBA00023315"/>
    </source>
</evidence>
<dbReference type="InterPro" id="IPR016181">
    <property type="entry name" value="Acyl_CoA_acyltransferase"/>
</dbReference>
<dbReference type="RefSeq" id="WP_058124319.1">
    <property type="nucleotide sequence ID" value="NZ_CP107618.1"/>
</dbReference>
<reference evidence="4 5" key="1">
    <citation type="submission" date="2015-09" db="EMBL/GenBank/DDBJ databases">
        <authorList>
            <consortium name="Swine Surveillance"/>
        </authorList>
    </citation>
    <scope>NUCLEOTIDE SEQUENCE [LARGE SCALE GENOMIC DNA]</scope>
    <source>
        <strain evidence="4 5">CECT 5294</strain>
    </source>
</reference>
<dbReference type="SUPFAM" id="SSF55729">
    <property type="entry name" value="Acyl-CoA N-acyltransferases (Nat)"/>
    <property type="match status" value="1"/>
</dbReference>
<evidence type="ECO:0000256" key="1">
    <source>
        <dbReference type="ARBA" id="ARBA00022679"/>
    </source>
</evidence>
<dbReference type="PANTHER" id="PTHR43877:SF2">
    <property type="entry name" value="AMINOALKYLPHOSPHONATE N-ACETYLTRANSFERASE-RELATED"/>
    <property type="match status" value="1"/>
</dbReference>
<accession>A0A0P1F1X3</accession>
<feature type="domain" description="N-acetyltransferase" evidence="3">
    <location>
        <begin position="1"/>
        <end position="138"/>
    </location>
</feature>
<dbReference type="Gene3D" id="3.40.630.30">
    <property type="match status" value="1"/>
</dbReference>
<dbReference type="AlphaFoldDB" id="A0A0P1F1X3"/>
<sequence>MRVEETHDIAACQAIRRAVFIEEQGVSEAEEMDGLDDDCHHYLLWEGEIAIATLRVKPMDETAKIQRVAVLKAHRGKGAGALLMQTVVRELPQDGFSKAVLGSQVTAIPFYTKLGFAVYGPVYDDAGIDHREMEMTLAPPVWD</sequence>
<organism evidence="4 5">
    <name type="scientific">Thalassobacter stenotrophicus</name>
    <dbReference type="NCBI Taxonomy" id="266809"/>
    <lineage>
        <taxon>Bacteria</taxon>
        <taxon>Pseudomonadati</taxon>
        <taxon>Pseudomonadota</taxon>
        <taxon>Alphaproteobacteria</taxon>
        <taxon>Rhodobacterales</taxon>
        <taxon>Roseobacteraceae</taxon>
        <taxon>Thalassobacter</taxon>
    </lineage>
</organism>
<evidence type="ECO:0000259" key="3">
    <source>
        <dbReference type="PROSITE" id="PS51186"/>
    </source>
</evidence>
<dbReference type="STRING" id="266809.PM03_00155"/>
<keyword evidence="2 4" id="KW-0012">Acyltransferase</keyword>
<dbReference type="Proteomes" id="UP000051298">
    <property type="component" value="Unassembled WGS sequence"/>
</dbReference>
<dbReference type="EMBL" id="CYRX01000033">
    <property type="protein sequence ID" value="CUH61638.1"/>
    <property type="molecule type" value="Genomic_DNA"/>
</dbReference>
<keyword evidence="1 4" id="KW-0808">Transferase</keyword>
<dbReference type="GO" id="GO:0016747">
    <property type="term" value="F:acyltransferase activity, transferring groups other than amino-acyl groups"/>
    <property type="evidence" value="ECO:0007669"/>
    <property type="project" value="InterPro"/>
</dbReference>
<dbReference type="InterPro" id="IPR050832">
    <property type="entry name" value="Bact_Acetyltransf"/>
</dbReference>
<name>A0A0P1F1X3_9RHOB</name>
<gene>
    <name evidence="4" type="primary">yjcF</name>
    <name evidence="4" type="ORF">THS5294_02950</name>
</gene>
<dbReference type="Pfam" id="PF13673">
    <property type="entry name" value="Acetyltransf_10"/>
    <property type="match status" value="1"/>
</dbReference>
<dbReference type="eggNOG" id="COG2153">
    <property type="taxonomic scope" value="Bacteria"/>
</dbReference>